<comment type="caution">
    <text evidence="1">The sequence shown here is derived from an EMBL/GenBank/DDBJ whole genome shotgun (WGS) entry which is preliminary data.</text>
</comment>
<proteinExistence type="predicted"/>
<sequence>MKIDFTQKLLTITGIPLKASADRDASDLTLQDVSTNALLTPAPAQQPGREVSFADSANAFKLALRISNAPEACDVKSEEITQIKQAIGRIYGPNVCGPVEMLLEGGAVVAEKAPA</sequence>
<gene>
    <name evidence="1" type="ORF">RFM23_05475</name>
</gene>
<dbReference type="EMBL" id="JAVIIP010000003">
    <property type="protein sequence ID" value="MDX8537073.1"/>
    <property type="molecule type" value="Genomic_DNA"/>
</dbReference>
<dbReference type="Proteomes" id="UP001276564">
    <property type="component" value="Unassembled WGS sequence"/>
</dbReference>
<name>A0ABU5AIG3_9HYPH</name>
<evidence type="ECO:0008006" key="3">
    <source>
        <dbReference type="Google" id="ProtNLM"/>
    </source>
</evidence>
<evidence type="ECO:0000313" key="1">
    <source>
        <dbReference type="EMBL" id="MDX8537073.1"/>
    </source>
</evidence>
<dbReference type="RefSeq" id="WP_320319851.1">
    <property type="nucleotide sequence ID" value="NZ_JAVIIP010000003.1"/>
</dbReference>
<keyword evidence="2" id="KW-1185">Reference proteome</keyword>
<accession>A0ABU5AIG3</accession>
<reference evidence="1 2" key="1">
    <citation type="submission" date="2023-08" db="EMBL/GenBank/DDBJ databases">
        <title>Implementing the SeqCode for naming new Mesorhizobium species isolated from Vachellia karroo root nodules.</title>
        <authorList>
            <person name="Van Lill M."/>
        </authorList>
    </citation>
    <scope>NUCLEOTIDE SEQUENCE [LARGE SCALE GENOMIC DNA]</scope>
    <source>
        <strain evidence="1 2">VK4B</strain>
    </source>
</reference>
<organism evidence="1 2">
    <name type="scientific">Mesorhizobium abyssinicae</name>
    <dbReference type="NCBI Taxonomy" id="1209958"/>
    <lineage>
        <taxon>Bacteria</taxon>
        <taxon>Pseudomonadati</taxon>
        <taxon>Pseudomonadota</taxon>
        <taxon>Alphaproteobacteria</taxon>
        <taxon>Hyphomicrobiales</taxon>
        <taxon>Phyllobacteriaceae</taxon>
        <taxon>Mesorhizobium</taxon>
    </lineage>
</organism>
<evidence type="ECO:0000313" key="2">
    <source>
        <dbReference type="Proteomes" id="UP001276564"/>
    </source>
</evidence>
<protein>
    <recommendedName>
        <fullName evidence="3">Phage tail assembly protein</fullName>
    </recommendedName>
</protein>